<dbReference type="PRINTS" id="PR00080">
    <property type="entry name" value="SDRFAMILY"/>
</dbReference>
<sequence>MESFMLNEKIAVITGASRGIGAAIAKKMAENGATVIINYQGSVQAAQALEAEIREKGGKAVTYKCDVSDFDKCEKFIGDIVKEYGRIDILVNNAGITRDGLLMGMKEEDFDSVINVNLKGTFNTIRFASRAMVKQRKGKIINISSVSGVTGNAGQANYSASKAGIIGLTKSAARELASRNINVNAIAPGFVDTDMTITLSDKVKEGAKGQIPLGRFGKPEEIAELALFLSSEKSDYITGQVINIDGGMVM</sequence>
<protein>
    <recommendedName>
        <fullName evidence="14">3-oxoacyl-[acyl-carrier-protein] reductase</fullName>
        <ecNumber evidence="14">1.1.1.100</ecNumber>
    </recommendedName>
</protein>
<dbReference type="eggNOG" id="COG1028">
    <property type="taxonomic scope" value="Bacteria"/>
</dbReference>
<keyword evidence="6 13" id="KW-0521">NADP</keyword>
<feature type="binding site" evidence="13">
    <location>
        <position position="93"/>
    </location>
    <ligand>
        <name>NADP(+)</name>
        <dbReference type="ChEBI" id="CHEBI:58349"/>
    </ligand>
</feature>
<comment type="function">
    <text evidence="1 14">Catalyzes the NADPH-dependent reduction of beta-ketoacyl-ACP substrates to beta-hydroxyacyl-ACP products, the first reductive step in the elongation cycle of fatty acid biosynthesis.</text>
</comment>
<dbReference type="NCBIfam" id="TIGR01830">
    <property type="entry name" value="3oxo_ACP_reduc"/>
    <property type="match status" value="1"/>
</dbReference>
<evidence type="ECO:0000256" key="11">
    <source>
        <dbReference type="ARBA" id="ARBA00048508"/>
    </source>
</evidence>
<evidence type="ECO:0000259" key="15">
    <source>
        <dbReference type="SMART" id="SM00822"/>
    </source>
</evidence>
<feature type="binding site" evidence="13">
    <location>
        <begin position="15"/>
        <end position="18"/>
    </location>
    <ligand>
        <name>NADP(+)</name>
        <dbReference type="ChEBI" id="CHEBI:58349"/>
    </ligand>
</feature>
<comment type="subunit">
    <text evidence="14">Homotetramer.</text>
</comment>
<keyword evidence="10" id="KW-0753">Steroid metabolism</keyword>
<dbReference type="InterPro" id="IPR036291">
    <property type="entry name" value="NAD(P)-bd_dom_sf"/>
</dbReference>
<dbReference type="NCBIfam" id="NF004198">
    <property type="entry name" value="PRK05653.1-3"/>
    <property type="match status" value="1"/>
</dbReference>
<dbReference type="InterPro" id="IPR002347">
    <property type="entry name" value="SDR_fam"/>
</dbReference>
<keyword evidence="8 14" id="KW-0443">Lipid metabolism</keyword>
<dbReference type="UniPathway" id="UPA00094"/>
<dbReference type="Pfam" id="PF13561">
    <property type="entry name" value="adh_short_C2"/>
    <property type="match status" value="1"/>
</dbReference>
<dbReference type="InterPro" id="IPR057326">
    <property type="entry name" value="KR_dom"/>
</dbReference>
<keyword evidence="4 14" id="KW-0444">Lipid biosynthesis</keyword>
<evidence type="ECO:0000256" key="5">
    <source>
        <dbReference type="ARBA" id="ARBA00022832"/>
    </source>
</evidence>
<name>A5ZAF9_9FIRM</name>
<evidence type="ECO:0000256" key="1">
    <source>
        <dbReference type="ARBA" id="ARBA00002607"/>
    </source>
</evidence>
<evidence type="ECO:0000313" key="17">
    <source>
        <dbReference type="Proteomes" id="UP000006000"/>
    </source>
</evidence>
<gene>
    <name evidence="16" type="primary">fabG</name>
    <name evidence="16" type="ORF">EUBVEN_02706</name>
</gene>
<evidence type="ECO:0000256" key="13">
    <source>
        <dbReference type="PIRSR" id="PIRSR611284-2"/>
    </source>
</evidence>
<dbReference type="PANTHER" id="PTHR42879:SF2">
    <property type="entry name" value="3-OXOACYL-[ACYL-CARRIER-PROTEIN] REDUCTASE FABG"/>
    <property type="match status" value="1"/>
</dbReference>
<dbReference type="HOGENOM" id="CLU_010194_1_3_9"/>
<dbReference type="AlphaFoldDB" id="A5ZAF9"/>
<organism evidence="16 17">
    <name type="scientific">Eubacterium ventriosum ATCC 27560</name>
    <dbReference type="NCBI Taxonomy" id="411463"/>
    <lineage>
        <taxon>Bacteria</taxon>
        <taxon>Bacillati</taxon>
        <taxon>Bacillota</taxon>
        <taxon>Clostridia</taxon>
        <taxon>Eubacteriales</taxon>
        <taxon>Eubacteriaceae</taxon>
        <taxon>Eubacterium</taxon>
    </lineage>
</organism>
<dbReference type="PRINTS" id="PR00081">
    <property type="entry name" value="GDHRDH"/>
</dbReference>
<reference evidence="16 17" key="1">
    <citation type="submission" date="2007-03" db="EMBL/GenBank/DDBJ databases">
        <authorList>
            <person name="Fulton L."/>
            <person name="Clifton S."/>
            <person name="Fulton B."/>
            <person name="Xu J."/>
            <person name="Minx P."/>
            <person name="Pepin K.H."/>
            <person name="Johnson M."/>
            <person name="Thiruvilangam P."/>
            <person name="Bhonagiri V."/>
            <person name="Nash W.E."/>
            <person name="Mardis E.R."/>
            <person name="Wilson R.K."/>
        </authorList>
    </citation>
    <scope>NUCLEOTIDE SEQUENCE [LARGE SCALE GENOMIC DNA]</scope>
    <source>
        <strain evidence="16 17">ATCC 27560</strain>
    </source>
</reference>
<dbReference type="GO" id="GO:0006633">
    <property type="term" value="P:fatty acid biosynthetic process"/>
    <property type="evidence" value="ECO:0007669"/>
    <property type="project" value="UniProtKB-UniPathway"/>
</dbReference>
<comment type="catalytic activity">
    <reaction evidence="11 14">
        <text>a (3R)-hydroxyacyl-[ACP] + NADP(+) = a 3-oxoacyl-[ACP] + NADPH + H(+)</text>
        <dbReference type="Rhea" id="RHEA:17397"/>
        <dbReference type="Rhea" id="RHEA-COMP:9916"/>
        <dbReference type="Rhea" id="RHEA-COMP:9945"/>
        <dbReference type="ChEBI" id="CHEBI:15378"/>
        <dbReference type="ChEBI" id="CHEBI:57783"/>
        <dbReference type="ChEBI" id="CHEBI:58349"/>
        <dbReference type="ChEBI" id="CHEBI:78776"/>
        <dbReference type="ChEBI" id="CHEBI:78827"/>
        <dbReference type="EC" id="1.1.1.100"/>
    </reaction>
</comment>
<evidence type="ECO:0000256" key="8">
    <source>
        <dbReference type="ARBA" id="ARBA00023098"/>
    </source>
</evidence>
<dbReference type="SMART" id="SM00822">
    <property type="entry name" value="PKS_KR"/>
    <property type="match status" value="1"/>
</dbReference>
<keyword evidence="5 14" id="KW-0276">Fatty acid metabolism</keyword>
<evidence type="ECO:0000256" key="4">
    <source>
        <dbReference type="ARBA" id="ARBA00022516"/>
    </source>
</evidence>
<dbReference type="Gene3D" id="3.40.50.720">
    <property type="entry name" value="NAD(P)-binding Rossmann-like Domain"/>
    <property type="match status" value="1"/>
</dbReference>
<dbReference type="EMBL" id="AAVL02000038">
    <property type="protein sequence ID" value="EDM50060.1"/>
    <property type="molecule type" value="Genomic_DNA"/>
</dbReference>
<keyword evidence="7 14" id="KW-0560">Oxidoreductase</keyword>
<dbReference type="STRING" id="411463.EUBVEN_02706"/>
<dbReference type="InterPro" id="IPR011284">
    <property type="entry name" value="3oxo_ACP_reduc"/>
</dbReference>
<accession>A5ZAF9</accession>
<dbReference type="Proteomes" id="UP000006000">
    <property type="component" value="Unassembled WGS sequence"/>
</dbReference>
<evidence type="ECO:0000256" key="3">
    <source>
        <dbReference type="ARBA" id="ARBA00006484"/>
    </source>
</evidence>
<evidence type="ECO:0000256" key="9">
    <source>
        <dbReference type="ARBA" id="ARBA00023160"/>
    </source>
</evidence>
<evidence type="ECO:0000256" key="12">
    <source>
        <dbReference type="PIRSR" id="PIRSR611284-1"/>
    </source>
</evidence>
<dbReference type="PANTHER" id="PTHR42879">
    <property type="entry name" value="3-OXOACYL-(ACYL-CARRIER-PROTEIN) REDUCTASE"/>
    <property type="match status" value="1"/>
</dbReference>
<dbReference type="EC" id="1.1.1.100" evidence="14"/>
<dbReference type="NCBIfam" id="NF005559">
    <property type="entry name" value="PRK07231.1"/>
    <property type="match status" value="1"/>
</dbReference>
<evidence type="ECO:0000256" key="2">
    <source>
        <dbReference type="ARBA" id="ARBA00005194"/>
    </source>
</evidence>
<comment type="caution">
    <text evidence="16">The sequence shown here is derived from an EMBL/GenBank/DDBJ whole genome shotgun (WGS) entry which is preliminary data.</text>
</comment>
<dbReference type="GO" id="GO:0008202">
    <property type="term" value="P:steroid metabolic process"/>
    <property type="evidence" value="ECO:0007669"/>
    <property type="project" value="UniProtKB-KW"/>
</dbReference>
<dbReference type="PROSITE" id="PS00061">
    <property type="entry name" value="ADH_SHORT"/>
    <property type="match status" value="1"/>
</dbReference>
<feature type="binding site" evidence="13">
    <location>
        <begin position="158"/>
        <end position="162"/>
    </location>
    <ligand>
        <name>NADP(+)</name>
        <dbReference type="ChEBI" id="CHEBI:58349"/>
    </ligand>
</feature>
<feature type="active site" description="Proton acceptor" evidence="12">
    <location>
        <position position="158"/>
    </location>
</feature>
<dbReference type="FunFam" id="3.40.50.720:FF:000037">
    <property type="entry name" value="3-oxoacyl-[acyl-carrier-protein] reductase FabG"/>
    <property type="match status" value="1"/>
</dbReference>
<feature type="domain" description="Ketoreductase" evidence="15">
    <location>
        <begin position="9"/>
        <end position="189"/>
    </location>
</feature>
<comment type="pathway">
    <text evidence="2 14">Lipid metabolism; fatty acid biosynthesis.</text>
</comment>
<evidence type="ECO:0000313" key="16">
    <source>
        <dbReference type="EMBL" id="EDM50060.1"/>
    </source>
</evidence>
<dbReference type="GO" id="GO:0051287">
    <property type="term" value="F:NAD binding"/>
    <property type="evidence" value="ECO:0007669"/>
    <property type="project" value="UniProtKB-UniRule"/>
</dbReference>
<evidence type="ECO:0000256" key="10">
    <source>
        <dbReference type="ARBA" id="ARBA00023221"/>
    </source>
</evidence>
<dbReference type="GO" id="GO:0004316">
    <property type="term" value="F:3-oxoacyl-[acyl-carrier-protein] reductase (NADPH) activity"/>
    <property type="evidence" value="ECO:0007669"/>
    <property type="project" value="UniProtKB-UniRule"/>
</dbReference>
<dbReference type="CDD" id="cd05333">
    <property type="entry name" value="BKR_SDR_c"/>
    <property type="match status" value="1"/>
</dbReference>
<dbReference type="NCBIfam" id="NF009466">
    <property type="entry name" value="PRK12826.1-2"/>
    <property type="match status" value="1"/>
</dbReference>
<comment type="similarity">
    <text evidence="3 14">Belongs to the short-chain dehydrogenases/reductases (SDR) family.</text>
</comment>
<reference evidence="16 17" key="2">
    <citation type="submission" date="2007-04" db="EMBL/GenBank/DDBJ databases">
        <title>Draft genome sequence of Eubacterium ventriosum (ATCC 27560).</title>
        <authorList>
            <person name="Sudarsanam P."/>
            <person name="Ley R."/>
            <person name="Guruge J."/>
            <person name="Turnbaugh P.J."/>
            <person name="Mahowald M."/>
            <person name="Liep D."/>
            <person name="Gordon J."/>
        </authorList>
    </citation>
    <scope>NUCLEOTIDE SEQUENCE [LARGE SCALE GENOMIC DNA]</scope>
    <source>
        <strain evidence="16 17">ATCC 27560</strain>
    </source>
</reference>
<evidence type="ECO:0000256" key="14">
    <source>
        <dbReference type="RuleBase" id="RU366074"/>
    </source>
</evidence>
<dbReference type="InterPro" id="IPR020904">
    <property type="entry name" value="Sc_DH/Rdtase_CS"/>
</dbReference>
<keyword evidence="9 14" id="KW-0275">Fatty acid biosynthesis</keyword>
<dbReference type="InterPro" id="IPR050259">
    <property type="entry name" value="SDR"/>
</dbReference>
<proteinExistence type="inferred from homology"/>
<dbReference type="SUPFAM" id="SSF51735">
    <property type="entry name" value="NAD(P)-binding Rossmann-fold domains"/>
    <property type="match status" value="1"/>
</dbReference>
<evidence type="ECO:0000256" key="7">
    <source>
        <dbReference type="ARBA" id="ARBA00023002"/>
    </source>
</evidence>
<evidence type="ECO:0000256" key="6">
    <source>
        <dbReference type="ARBA" id="ARBA00022857"/>
    </source>
</evidence>